<reference evidence="3" key="1">
    <citation type="submission" date="2016-06" db="UniProtKB">
        <authorList>
            <consortium name="WormBaseParasite"/>
        </authorList>
    </citation>
    <scope>IDENTIFICATION</scope>
</reference>
<keyword evidence="2" id="KW-1185">Reference proteome</keyword>
<protein>
    <submittedName>
        <fullName evidence="3">Guanylate cyclase domain-containing protein</fullName>
    </submittedName>
</protein>
<name>A0A183KIE9_9TREM</name>
<organism evidence="3">
    <name type="scientific">Schistosoma curassoni</name>
    <dbReference type="NCBI Taxonomy" id="6186"/>
    <lineage>
        <taxon>Eukaryota</taxon>
        <taxon>Metazoa</taxon>
        <taxon>Spiralia</taxon>
        <taxon>Lophotrochozoa</taxon>
        <taxon>Platyhelminthes</taxon>
        <taxon>Trematoda</taxon>
        <taxon>Digenea</taxon>
        <taxon>Strigeidida</taxon>
        <taxon>Schistosomatoidea</taxon>
        <taxon>Schistosomatidae</taxon>
        <taxon>Schistosoma</taxon>
    </lineage>
</organism>
<accession>A0A183KIE9</accession>
<evidence type="ECO:0000313" key="3">
    <source>
        <dbReference type="WBParaSite" id="SCUD_0001480701-mRNA-1"/>
    </source>
</evidence>
<evidence type="ECO:0000313" key="1">
    <source>
        <dbReference type="EMBL" id="VDP57541.1"/>
    </source>
</evidence>
<dbReference type="EMBL" id="UZAK01037035">
    <property type="protein sequence ID" value="VDP57541.1"/>
    <property type="molecule type" value="Genomic_DNA"/>
</dbReference>
<dbReference type="STRING" id="6186.A0A183KIE9"/>
<dbReference type="WBParaSite" id="SCUD_0001480701-mRNA-1">
    <property type="protein sequence ID" value="SCUD_0001480701-mRNA-1"/>
    <property type="gene ID" value="SCUD_0001480701"/>
</dbReference>
<proteinExistence type="predicted"/>
<sequence>MVETYQSEIGVLNLPGSKNEFTSDQELLRRIKLHHEPAFGFFNSQQENPSLSTYIQVQEPSINSHLNLLDTDSTQKKLSKTQFAQTQTIFRDNGSLRYPNECGFRSPMNVSICGCSNAAPATPTVYKCTHPIMNEVADCNFVERADPPVIQLLRSQVVSSAPEVSNRNNEARHLLDYVKSWSLGAAKQYSAGPFPSINGTVTLDRITNNDLPQHQTDEMGSIGFDSLYTTALGRTGFGSLFPQSTTATSIITTAVVTINTTTTASSAPPYNQTSEIQDPCPHHRSCRLVSTMVQTDLNVDEKHNDSNEQILNRFHRDTLMNKFPTDYNNTIGSDKIVKSASATLNNEYQTVNPIEIQFRDRTRRQVSFIFSLIGSTGMFSRSSNSSLPLTSLGDKQSIDFSTSSQENSIGVMSKMTKIHKYFRGAMSAMKSATKNKILLMLFTIVFLKVFNPDEESSDEDEEIIGNQGIRVGYIFICIIANNLMI</sequence>
<reference evidence="1 2" key="2">
    <citation type="submission" date="2018-11" db="EMBL/GenBank/DDBJ databases">
        <authorList>
            <consortium name="Pathogen Informatics"/>
        </authorList>
    </citation>
    <scope>NUCLEOTIDE SEQUENCE [LARGE SCALE GENOMIC DNA]</scope>
    <source>
        <strain evidence="1">Dakar</strain>
        <strain evidence="2">Dakar, Senegal</strain>
    </source>
</reference>
<dbReference type="AlphaFoldDB" id="A0A183KIE9"/>
<evidence type="ECO:0000313" key="2">
    <source>
        <dbReference type="Proteomes" id="UP000279833"/>
    </source>
</evidence>
<dbReference type="Proteomes" id="UP000279833">
    <property type="component" value="Unassembled WGS sequence"/>
</dbReference>
<gene>
    <name evidence="1" type="ORF">SCUD_LOCUS14804</name>
</gene>